<evidence type="ECO:0000313" key="1">
    <source>
        <dbReference type="EMBL" id="KRY27512.1"/>
    </source>
</evidence>
<evidence type="ECO:0000313" key="2">
    <source>
        <dbReference type="Proteomes" id="UP000054776"/>
    </source>
</evidence>
<accession>A0A0V1ART6</accession>
<gene>
    <name evidence="1" type="ORF">T01_7060</name>
</gene>
<dbReference type="InParanoid" id="A0A0V1ART6"/>
<dbReference type="Proteomes" id="UP000054776">
    <property type="component" value="Unassembled WGS sequence"/>
</dbReference>
<organism evidence="1 2">
    <name type="scientific">Trichinella spiralis</name>
    <name type="common">Trichina worm</name>
    <dbReference type="NCBI Taxonomy" id="6334"/>
    <lineage>
        <taxon>Eukaryota</taxon>
        <taxon>Metazoa</taxon>
        <taxon>Ecdysozoa</taxon>
        <taxon>Nematoda</taxon>
        <taxon>Enoplea</taxon>
        <taxon>Dorylaimia</taxon>
        <taxon>Trichinellida</taxon>
        <taxon>Trichinellidae</taxon>
        <taxon>Trichinella</taxon>
    </lineage>
</organism>
<sequence>MTVLIKNGNKKNISTYSGWKCANTRLAPYKLCLQHGLKYRSRFPPKNFPNILRLSDSWIQREH</sequence>
<name>A0A0V1ART6_TRISP</name>
<dbReference type="AlphaFoldDB" id="A0A0V1ART6"/>
<protein>
    <submittedName>
        <fullName evidence="1">Uncharacterized protein</fullName>
    </submittedName>
</protein>
<proteinExistence type="predicted"/>
<keyword evidence="2" id="KW-1185">Reference proteome</keyword>
<reference evidence="1 2" key="1">
    <citation type="submission" date="2015-01" db="EMBL/GenBank/DDBJ databases">
        <title>Evolution of Trichinella species and genotypes.</title>
        <authorList>
            <person name="Korhonen P.K."/>
            <person name="Edoardo P."/>
            <person name="Giuseppe L.R."/>
            <person name="Gasser R.B."/>
        </authorList>
    </citation>
    <scope>NUCLEOTIDE SEQUENCE [LARGE SCALE GENOMIC DNA]</scope>
    <source>
        <strain evidence="1">ISS3</strain>
    </source>
</reference>
<comment type="caution">
    <text evidence="1">The sequence shown here is derived from an EMBL/GenBank/DDBJ whole genome shotgun (WGS) entry which is preliminary data.</text>
</comment>
<dbReference type="EMBL" id="JYDH01000250">
    <property type="protein sequence ID" value="KRY27512.1"/>
    <property type="molecule type" value="Genomic_DNA"/>
</dbReference>